<dbReference type="CDD" id="cd00614">
    <property type="entry name" value="CGS_like"/>
    <property type="match status" value="1"/>
</dbReference>
<keyword evidence="3" id="KW-0486">Methionine biosynthesis</keyword>
<accession>A0A437QZ12</accession>
<dbReference type="InterPro" id="IPR000277">
    <property type="entry name" value="Cys/Met-Metab_PyrdxlP-dep_enz"/>
</dbReference>
<dbReference type="GO" id="GO:0019346">
    <property type="term" value="P:transsulfuration"/>
    <property type="evidence" value="ECO:0007669"/>
    <property type="project" value="InterPro"/>
</dbReference>
<gene>
    <name evidence="3" type="primary">metZ</name>
    <name evidence="7" type="ORF">EOI86_04695</name>
</gene>
<sequence length="408" mass="44491">MKDIDTTSQTGDPALPETKAAQWHPDTVGVHGGIRRSGFEETAEAVYLTSGYVYGKAEEAEAAFKGDLDRYIYSRYGNPTVDMFQERLAQIEGAEQCFATASGMSAVFTALISLLKAGDRLVASRALFGSCFFICNDILPRYGVETEFVDGTDPDQWREALSKSTDVVFLETPTNPGLELIDLEFVAALAKSAGAKLVIDNVFATPLLQKPIDLGADVVVYSATKHIDGQGRCLGGAILGTKKYCTEDLMPFIRHTGPSMSPFNAWVLLKGLETLNLRVDRQCQSALALAGWLEADTRVRTVSYPFLKSHPQHNLAVTQMRQGGTVVTFEIDGGRAAAFRVLNKLRLIRISNNLGDAKSLVTHPASTTHSRLTPEERARVGISEGMIRLSVGLEHYDDLAKDLNDALN</sequence>
<dbReference type="Proteomes" id="UP000287447">
    <property type="component" value="Unassembled WGS sequence"/>
</dbReference>
<reference evidence="8" key="1">
    <citation type="submission" date="2019-01" db="EMBL/GenBank/DDBJ databases">
        <title>Gri0909 isolated from a small marine red alga.</title>
        <authorList>
            <person name="Kim J."/>
            <person name="Jeong S.E."/>
            <person name="Jeon C.O."/>
        </authorList>
    </citation>
    <scope>NUCLEOTIDE SEQUENCE [LARGE SCALE GENOMIC DNA]</scope>
    <source>
        <strain evidence="8">Gri0909</strain>
    </source>
</reference>
<dbReference type="FunFam" id="3.40.640.10:FF:000046">
    <property type="entry name" value="Cystathionine gamma-lyase"/>
    <property type="match status" value="1"/>
</dbReference>
<comment type="caution">
    <text evidence="7">The sequence shown here is derived from an EMBL/GenBank/DDBJ whole genome shotgun (WGS) entry which is preliminary data.</text>
</comment>
<dbReference type="GO" id="GO:0071268">
    <property type="term" value="P:homocysteine biosynthetic process"/>
    <property type="evidence" value="ECO:0007669"/>
    <property type="project" value="InterPro"/>
</dbReference>
<evidence type="ECO:0000313" key="8">
    <source>
        <dbReference type="Proteomes" id="UP000287447"/>
    </source>
</evidence>
<comment type="catalytic activity">
    <reaction evidence="3">
        <text>O-succinyl-L-homoserine + hydrogen sulfide = L-homocysteine + succinate</text>
        <dbReference type="Rhea" id="RHEA:27826"/>
        <dbReference type="ChEBI" id="CHEBI:29919"/>
        <dbReference type="ChEBI" id="CHEBI:30031"/>
        <dbReference type="ChEBI" id="CHEBI:57661"/>
        <dbReference type="ChEBI" id="CHEBI:58199"/>
    </reaction>
</comment>
<dbReference type="GO" id="GO:0016846">
    <property type="term" value="F:carbon-sulfur lyase activity"/>
    <property type="evidence" value="ECO:0007669"/>
    <property type="project" value="TreeGrafter"/>
</dbReference>
<dbReference type="NCBIfam" id="TIGR01325">
    <property type="entry name" value="O_suc_HS_sulf"/>
    <property type="match status" value="1"/>
</dbReference>
<evidence type="ECO:0000256" key="6">
    <source>
        <dbReference type="SAM" id="MobiDB-lite"/>
    </source>
</evidence>
<dbReference type="InterPro" id="IPR015422">
    <property type="entry name" value="PyrdxlP-dep_Trfase_small"/>
</dbReference>
<keyword evidence="8" id="KW-1185">Reference proteome</keyword>
<dbReference type="EC" id="2.5.1.-" evidence="3"/>
<dbReference type="UniPathway" id="UPA00051">
    <property type="reaction ID" value="UER00449"/>
</dbReference>
<comment type="pathway">
    <text evidence="3">Amino-acid biosynthesis; L-methionine biosynthesis via de novo pathway; L-homocysteine from O-succinyl-L-homoserine: step 1/1.</text>
</comment>
<dbReference type="FunFam" id="3.90.1150.10:FF:000033">
    <property type="entry name" value="Cystathionine gamma-synthase"/>
    <property type="match status" value="1"/>
</dbReference>
<comment type="cofactor">
    <cofactor evidence="1 3 5">
        <name>pyridoxal 5'-phosphate</name>
        <dbReference type="ChEBI" id="CHEBI:597326"/>
    </cofactor>
</comment>
<dbReference type="Gene3D" id="3.90.1150.10">
    <property type="entry name" value="Aspartate Aminotransferase, domain 1"/>
    <property type="match status" value="1"/>
</dbReference>
<dbReference type="SUPFAM" id="SSF53383">
    <property type="entry name" value="PLP-dependent transferases"/>
    <property type="match status" value="1"/>
</dbReference>
<dbReference type="GO" id="GO:0016765">
    <property type="term" value="F:transferase activity, transferring alkyl or aryl (other than methyl) groups"/>
    <property type="evidence" value="ECO:0007669"/>
    <property type="project" value="UniProtKB-UniRule"/>
</dbReference>
<keyword evidence="3" id="KW-0028">Amino-acid biosynthesis</keyword>
<dbReference type="HAMAP" id="MF_02056">
    <property type="entry name" value="MetZ"/>
    <property type="match status" value="1"/>
</dbReference>
<comment type="subunit">
    <text evidence="3">Homotetramer.</text>
</comment>
<dbReference type="InterPro" id="IPR006234">
    <property type="entry name" value="O-succ-hSer_sulfhydrylase"/>
</dbReference>
<evidence type="ECO:0000256" key="1">
    <source>
        <dbReference type="ARBA" id="ARBA00001933"/>
    </source>
</evidence>
<feature type="compositionally biased region" description="Polar residues" evidence="6">
    <location>
        <begin position="1"/>
        <end position="11"/>
    </location>
</feature>
<dbReference type="RefSeq" id="WP_127765124.1">
    <property type="nucleotide sequence ID" value="NZ_SADE01000001.1"/>
</dbReference>
<evidence type="ECO:0000256" key="5">
    <source>
        <dbReference type="RuleBase" id="RU362118"/>
    </source>
</evidence>
<evidence type="ECO:0000256" key="4">
    <source>
        <dbReference type="PIRSR" id="PIRSR001434-2"/>
    </source>
</evidence>
<dbReference type="InterPro" id="IPR015424">
    <property type="entry name" value="PyrdxlP-dep_Trfase"/>
</dbReference>
<dbReference type="AlphaFoldDB" id="A0A437QZ12"/>
<organism evidence="7 8">
    <name type="scientific">Hwanghaeella grinnelliae</name>
    <dbReference type="NCBI Taxonomy" id="2500179"/>
    <lineage>
        <taxon>Bacteria</taxon>
        <taxon>Pseudomonadati</taxon>
        <taxon>Pseudomonadota</taxon>
        <taxon>Alphaproteobacteria</taxon>
        <taxon>Rhodospirillales</taxon>
        <taxon>Rhodospirillaceae</taxon>
        <taxon>Hwanghaeella</taxon>
    </lineage>
</organism>
<dbReference type="PANTHER" id="PTHR11808:SF80">
    <property type="entry name" value="CYSTATHIONINE GAMMA-LYASE"/>
    <property type="match status" value="1"/>
</dbReference>
<dbReference type="GO" id="GO:0005737">
    <property type="term" value="C:cytoplasm"/>
    <property type="evidence" value="ECO:0007669"/>
    <property type="project" value="TreeGrafter"/>
</dbReference>
<dbReference type="Gene3D" id="3.40.640.10">
    <property type="entry name" value="Type I PLP-dependent aspartate aminotransferase-like (Major domain)"/>
    <property type="match status" value="1"/>
</dbReference>
<dbReference type="OrthoDB" id="9790858at2"/>
<dbReference type="GO" id="GO:0030170">
    <property type="term" value="F:pyridoxal phosphate binding"/>
    <property type="evidence" value="ECO:0007669"/>
    <property type="project" value="UniProtKB-UniRule"/>
</dbReference>
<proteinExistence type="inferred from homology"/>
<comment type="function">
    <text evidence="3">Catalyzes the formation of L-homocysteine from O-succinyl-L-homoserine (OSHS) and hydrogen sulfide.</text>
</comment>
<dbReference type="EMBL" id="SADE01000001">
    <property type="protein sequence ID" value="RVU39752.1"/>
    <property type="molecule type" value="Genomic_DNA"/>
</dbReference>
<feature type="region of interest" description="Disordered" evidence="6">
    <location>
        <begin position="1"/>
        <end position="22"/>
    </location>
</feature>
<name>A0A437QZ12_9PROT</name>
<evidence type="ECO:0000313" key="7">
    <source>
        <dbReference type="EMBL" id="RVU39752.1"/>
    </source>
</evidence>
<dbReference type="PIRSF" id="PIRSF001434">
    <property type="entry name" value="CGS"/>
    <property type="match status" value="1"/>
</dbReference>
<dbReference type="NCBIfam" id="NF005870">
    <property type="entry name" value="PRK07810.1"/>
    <property type="match status" value="1"/>
</dbReference>
<dbReference type="PANTHER" id="PTHR11808">
    <property type="entry name" value="TRANS-SULFURATION ENZYME FAMILY MEMBER"/>
    <property type="match status" value="1"/>
</dbReference>
<dbReference type="InterPro" id="IPR015421">
    <property type="entry name" value="PyrdxlP-dep_Trfase_major"/>
</dbReference>
<evidence type="ECO:0000256" key="3">
    <source>
        <dbReference type="HAMAP-Rule" id="MF_02056"/>
    </source>
</evidence>
<dbReference type="NCBIfam" id="NF006003">
    <property type="entry name" value="PRK08133.1"/>
    <property type="match status" value="1"/>
</dbReference>
<keyword evidence="3" id="KW-0808">Transferase</keyword>
<feature type="modified residue" description="N6-(pyridoxal phosphate)lysine" evidence="3 4">
    <location>
        <position position="225"/>
    </location>
</feature>
<protein>
    <recommendedName>
        <fullName evidence="3">O-succinylhomoserine sulfhydrylase</fullName>
        <shortName evidence="3">OSH sulfhydrylase</shortName>
        <shortName evidence="3">OSHS sulfhydrylase</shortName>
        <ecNumber evidence="3">2.5.1.-</ecNumber>
    </recommendedName>
</protein>
<dbReference type="Pfam" id="PF01053">
    <property type="entry name" value="Cys_Met_Meta_PP"/>
    <property type="match status" value="1"/>
</dbReference>
<dbReference type="GO" id="GO:0071266">
    <property type="term" value="P:'de novo' L-methionine biosynthetic process"/>
    <property type="evidence" value="ECO:0007669"/>
    <property type="project" value="UniProtKB-UniRule"/>
</dbReference>
<evidence type="ECO:0000256" key="2">
    <source>
        <dbReference type="ARBA" id="ARBA00022898"/>
    </source>
</evidence>
<keyword evidence="2 3" id="KW-0663">Pyridoxal phosphate</keyword>
<comment type="similarity">
    <text evidence="3">Belongs to the trans-sulfuration enzymes family. MetZ subfamily.</text>
</comment>